<dbReference type="Proteomes" id="UP001139447">
    <property type="component" value="Unassembled WGS sequence"/>
</dbReference>
<proteinExistence type="predicted"/>
<organism evidence="7 8">
    <name type="scientific">Variovorax terrae</name>
    <dbReference type="NCBI Taxonomy" id="2923278"/>
    <lineage>
        <taxon>Bacteria</taxon>
        <taxon>Pseudomonadati</taxon>
        <taxon>Pseudomonadota</taxon>
        <taxon>Betaproteobacteria</taxon>
        <taxon>Burkholderiales</taxon>
        <taxon>Comamonadaceae</taxon>
        <taxon>Variovorax</taxon>
    </lineage>
</organism>
<evidence type="ECO:0000256" key="6">
    <source>
        <dbReference type="SAM" id="Phobius"/>
    </source>
</evidence>
<evidence type="ECO:0000256" key="2">
    <source>
        <dbReference type="ARBA" id="ARBA00022475"/>
    </source>
</evidence>
<comment type="caution">
    <text evidence="7">The sequence shown here is derived from an EMBL/GenBank/DDBJ whole genome shotgun (WGS) entry which is preliminary data.</text>
</comment>
<feature type="transmembrane region" description="Helical" evidence="6">
    <location>
        <begin position="269"/>
        <end position="286"/>
    </location>
</feature>
<evidence type="ECO:0000256" key="3">
    <source>
        <dbReference type="ARBA" id="ARBA00022692"/>
    </source>
</evidence>
<accession>A0A9X1VZ69</accession>
<keyword evidence="3 6" id="KW-0812">Transmembrane</keyword>
<feature type="transmembrane region" description="Helical" evidence="6">
    <location>
        <begin position="237"/>
        <end position="257"/>
    </location>
</feature>
<feature type="transmembrane region" description="Helical" evidence="6">
    <location>
        <begin position="6"/>
        <end position="27"/>
    </location>
</feature>
<evidence type="ECO:0000313" key="8">
    <source>
        <dbReference type="Proteomes" id="UP001139447"/>
    </source>
</evidence>
<keyword evidence="2" id="KW-1003">Cell membrane</keyword>
<evidence type="ECO:0000256" key="4">
    <source>
        <dbReference type="ARBA" id="ARBA00022989"/>
    </source>
</evidence>
<sequence length="307" mass="31642">MTLIAFLGSLEIGLVFALVALGVFISFRIVNFPDLTVDGSFPLGGAVAAAMLVGGWHPLIATIAAFAAGALAGLTTGWLHVKLKIMQLLAGILVMIALYSINLRVMGKPNEPLLDTPTIFSAFSSASVSASWVTPLVLLAITLMVKFALDWYFASEVGLAMRATGGNARMARSVGVSTDRLSLVALALSNGIVALAGALFAQSQGGADVSMGIGTIVIGLAAVIIGETILPGRSIAIATLGCIVGAVLYRMLIAVGLNSDFIGLKAQDLNLVTAILVTIALVMPVSKRYLARRRSAAGAAKKEVSSC</sequence>
<dbReference type="PANTHER" id="PTHR32196:SF69">
    <property type="entry name" value="BRANCHED-CHAIN AMINO ACID TRANSPORT SYSTEM, PERMEASE PROTEIN"/>
    <property type="match status" value="1"/>
</dbReference>
<evidence type="ECO:0000256" key="5">
    <source>
        <dbReference type="ARBA" id="ARBA00023136"/>
    </source>
</evidence>
<dbReference type="GO" id="GO:0022857">
    <property type="term" value="F:transmembrane transporter activity"/>
    <property type="evidence" value="ECO:0007669"/>
    <property type="project" value="InterPro"/>
</dbReference>
<comment type="subcellular location">
    <subcellularLocation>
        <location evidence="1">Cell membrane</location>
        <topology evidence="1">Multi-pass membrane protein</topology>
    </subcellularLocation>
</comment>
<feature type="transmembrane region" description="Helical" evidence="6">
    <location>
        <begin position="88"/>
        <end position="107"/>
    </location>
</feature>
<keyword evidence="4 6" id="KW-1133">Transmembrane helix</keyword>
<gene>
    <name evidence="7" type="ORF">MMF98_23330</name>
</gene>
<evidence type="ECO:0000313" key="7">
    <source>
        <dbReference type="EMBL" id="MCJ0766152.1"/>
    </source>
</evidence>
<feature type="transmembrane region" description="Helical" evidence="6">
    <location>
        <begin position="119"/>
        <end position="145"/>
    </location>
</feature>
<dbReference type="CDD" id="cd06574">
    <property type="entry name" value="TM_PBP1_branched-chain-AA_like"/>
    <property type="match status" value="1"/>
</dbReference>
<evidence type="ECO:0000256" key="1">
    <source>
        <dbReference type="ARBA" id="ARBA00004651"/>
    </source>
</evidence>
<dbReference type="GO" id="GO:0005886">
    <property type="term" value="C:plasma membrane"/>
    <property type="evidence" value="ECO:0007669"/>
    <property type="project" value="UniProtKB-SubCell"/>
</dbReference>
<feature type="transmembrane region" description="Helical" evidence="6">
    <location>
        <begin position="181"/>
        <end position="203"/>
    </location>
</feature>
<reference evidence="7" key="1">
    <citation type="submission" date="2022-03" db="EMBL/GenBank/DDBJ databases">
        <authorList>
            <person name="Woo C.Y."/>
        </authorList>
    </citation>
    <scope>NUCLEOTIDE SEQUENCE</scope>
    <source>
        <strain evidence="7">CYS-02</strain>
    </source>
</reference>
<name>A0A9X1VZ69_9BURK</name>
<dbReference type="InterPro" id="IPR001851">
    <property type="entry name" value="ABC_transp_permease"/>
</dbReference>
<dbReference type="PANTHER" id="PTHR32196">
    <property type="entry name" value="ABC TRANSPORTER PERMEASE PROTEIN YPHD-RELATED-RELATED"/>
    <property type="match status" value="1"/>
</dbReference>
<keyword evidence="5 6" id="KW-0472">Membrane</keyword>
<protein>
    <submittedName>
        <fullName evidence="7">ABC transporter permease</fullName>
    </submittedName>
</protein>
<dbReference type="RefSeq" id="WP_243309755.1">
    <property type="nucleotide sequence ID" value="NZ_JALGBI010000004.1"/>
</dbReference>
<dbReference type="EMBL" id="JALGBI010000004">
    <property type="protein sequence ID" value="MCJ0766152.1"/>
    <property type="molecule type" value="Genomic_DNA"/>
</dbReference>
<feature type="transmembrane region" description="Helical" evidence="6">
    <location>
        <begin position="63"/>
        <end position="81"/>
    </location>
</feature>
<keyword evidence="8" id="KW-1185">Reference proteome</keyword>
<dbReference type="Pfam" id="PF02653">
    <property type="entry name" value="BPD_transp_2"/>
    <property type="match status" value="1"/>
</dbReference>
<dbReference type="AlphaFoldDB" id="A0A9X1VZ69"/>
<feature type="transmembrane region" description="Helical" evidence="6">
    <location>
        <begin position="209"/>
        <end position="230"/>
    </location>
</feature>